<feature type="transmembrane region" description="Helical" evidence="2">
    <location>
        <begin position="15"/>
        <end position="35"/>
    </location>
</feature>
<accession>A0A3N4LS55</accession>
<dbReference type="STRING" id="1051890.A0A3N4LS55"/>
<proteinExistence type="predicted"/>
<dbReference type="GO" id="GO:0004366">
    <property type="term" value="F:glycerol-3-phosphate O-acyltransferase activity"/>
    <property type="evidence" value="ECO:0007669"/>
    <property type="project" value="TreeGrafter"/>
</dbReference>
<dbReference type="PANTHER" id="PTHR31605">
    <property type="entry name" value="GLYCEROL-3-PHOSPHATE O-ACYLTRANSFERASE 1"/>
    <property type="match status" value="1"/>
</dbReference>
<dbReference type="Pfam" id="PF01553">
    <property type="entry name" value="Acyltransferase"/>
    <property type="match status" value="1"/>
</dbReference>
<dbReference type="InterPro" id="IPR002123">
    <property type="entry name" value="Plipid/glycerol_acylTrfase"/>
</dbReference>
<evidence type="ECO:0000256" key="2">
    <source>
        <dbReference type="SAM" id="Phobius"/>
    </source>
</evidence>
<sequence length="775" mass="87341">MPGQNVYQPAKFKPMVNWIYDVLLWLFSVLVDLFFREVHPRGSFRIPRRGPVIFVAAPHANQFVDPLILMRVVRAEAKRRICFLVAEKSMRRKFIGWFSRSVGALPVARALDMTKPGTGRIYISDITTREGRLHVYGAGTKFTQETSQSELIVLPTIKGQEKAGTASAEVAEVISDEELILKKEFKGGPWESQLTYDGDDGRGSKYKAAPKVDQTQVYDAVFQRLNEGGCIGIFPEGGSHDRTELLPLKGVAIMALGALAANPRCGLKIVPCGMNYFHAHKFRSRAVIEFGSPLDVPEELVEQYRRGERRDAVKQLLEILYHSLVSVTVTSPDYDTLMVIQAVRRLYKPIHRKLPLPMVMELNRRLVSGYTQFKDDPRIIKLRANVTAYNRELRLMNLRDHQVEYAKFSLPQIWWMLTYRLWKLALLGLGALPGSIMFAPVFIAAKVISVKKAEEALKASTVKIQGRDVIATWKLLVAMAFAPILYQVYVITLVYWTYKHRIFGFAPDWLPLWSVPIIGWILFPTITFSSLRFGEVGMDIFKSLRPLLLSLKPSSANSLEKLRKRREELSVEVTEVINTLGPEVFPDFEETRLLANPLTEEHSQAAGEKEKYQYGLTYTTQGYQLPDVYVHPGSGGYSYLVDSHIPNAHKSGSHLIPRNESFGNLSNIALFASRPASRARSRSNSGRHDFGGFAKLSAMSDKKGGDVAGTEADTADAIVTSIGDKFTERRRERARRKSECEYDLKGEEERDGDEGSETGVSVDSEADIVEIRKRK</sequence>
<keyword evidence="2" id="KW-0472">Membrane</keyword>
<feature type="transmembrane region" description="Helical" evidence="2">
    <location>
        <begin position="510"/>
        <end position="531"/>
    </location>
</feature>
<evidence type="ECO:0000313" key="4">
    <source>
        <dbReference type="EMBL" id="RPB24062.1"/>
    </source>
</evidence>
<evidence type="ECO:0000256" key="1">
    <source>
        <dbReference type="SAM" id="MobiDB-lite"/>
    </source>
</evidence>
<feature type="transmembrane region" description="Helical" evidence="2">
    <location>
        <begin position="424"/>
        <end position="445"/>
    </location>
</feature>
<keyword evidence="5" id="KW-1185">Reference proteome</keyword>
<feature type="region of interest" description="Disordered" evidence="1">
    <location>
        <begin position="722"/>
        <end position="775"/>
    </location>
</feature>
<dbReference type="GO" id="GO:0008654">
    <property type="term" value="P:phospholipid biosynthetic process"/>
    <property type="evidence" value="ECO:0007669"/>
    <property type="project" value="TreeGrafter"/>
</dbReference>
<dbReference type="AlphaFoldDB" id="A0A3N4LS55"/>
<keyword evidence="2" id="KW-0812">Transmembrane</keyword>
<evidence type="ECO:0000313" key="5">
    <source>
        <dbReference type="Proteomes" id="UP000267821"/>
    </source>
</evidence>
<reference evidence="4 5" key="1">
    <citation type="journal article" date="2018" name="Nat. Ecol. Evol.">
        <title>Pezizomycetes genomes reveal the molecular basis of ectomycorrhizal truffle lifestyle.</title>
        <authorList>
            <person name="Murat C."/>
            <person name="Payen T."/>
            <person name="Noel B."/>
            <person name="Kuo A."/>
            <person name="Morin E."/>
            <person name="Chen J."/>
            <person name="Kohler A."/>
            <person name="Krizsan K."/>
            <person name="Balestrini R."/>
            <person name="Da Silva C."/>
            <person name="Montanini B."/>
            <person name="Hainaut M."/>
            <person name="Levati E."/>
            <person name="Barry K.W."/>
            <person name="Belfiori B."/>
            <person name="Cichocki N."/>
            <person name="Clum A."/>
            <person name="Dockter R.B."/>
            <person name="Fauchery L."/>
            <person name="Guy J."/>
            <person name="Iotti M."/>
            <person name="Le Tacon F."/>
            <person name="Lindquist E.A."/>
            <person name="Lipzen A."/>
            <person name="Malagnac F."/>
            <person name="Mello A."/>
            <person name="Molinier V."/>
            <person name="Miyauchi S."/>
            <person name="Poulain J."/>
            <person name="Riccioni C."/>
            <person name="Rubini A."/>
            <person name="Sitrit Y."/>
            <person name="Splivallo R."/>
            <person name="Traeger S."/>
            <person name="Wang M."/>
            <person name="Zifcakova L."/>
            <person name="Wipf D."/>
            <person name="Zambonelli A."/>
            <person name="Paolocci F."/>
            <person name="Nowrousian M."/>
            <person name="Ottonello S."/>
            <person name="Baldrian P."/>
            <person name="Spatafora J.W."/>
            <person name="Henrissat B."/>
            <person name="Nagy L.G."/>
            <person name="Aury J.M."/>
            <person name="Wincker P."/>
            <person name="Grigoriev I.V."/>
            <person name="Bonfante P."/>
            <person name="Martin F.M."/>
        </authorList>
    </citation>
    <scope>NUCLEOTIDE SEQUENCE [LARGE SCALE GENOMIC DNA]</scope>
    <source>
        <strain evidence="4 5">ATCC MYA-4762</strain>
    </source>
</reference>
<feature type="transmembrane region" description="Helical" evidence="2">
    <location>
        <begin position="475"/>
        <end position="498"/>
    </location>
</feature>
<dbReference type="OrthoDB" id="2427554at2759"/>
<protein>
    <recommendedName>
        <fullName evidence="3">Phospholipid/glycerol acyltransferase domain-containing protein</fullName>
    </recommendedName>
</protein>
<name>A0A3N4LS55_9PEZI</name>
<dbReference type="PANTHER" id="PTHR31605:SF0">
    <property type="entry name" value="GLYCEROL-3-PHOSPHATE O-ACYLTRANSFERASE 1"/>
    <property type="match status" value="1"/>
</dbReference>
<keyword evidence="2" id="KW-1133">Transmembrane helix</keyword>
<dbReference type="SUPFAM" id="SSF69593">
    <property type="entry name" value="Glycerol-3-phosphate (1)-acyltransferase"/>
    <property type="match status" value="2"/>
</dbReference>
<dbReference type="GO" id="GO:0016287">
    <property type="term" value="F:glycerone-phosphate O-acyltransferase activity"/>
    <property type="evidence" value="ECO:0007669"/>
    <property type="project" value="TreeGrafter"/>
</dbReference>
<dbReference type="Proteomes" id="UP000267821">
    <property type="component" value="Unassembled WGS sequence"/>
</dbReference>
<evidence type="ECO:0000259" key="3">
    <source>
        <dbReference type="SMART" id="SM00563"/>
    </source>
</evidence>
<feature type="domain" description="Phospholipid/glycerol acyltransferase" evidence="3">
    <location>
        <begin position="53"/>
        <end position="277"/>
    </location>
</feature>
<dbReference type="InParanoid" id="A0A3N4LS55"/>
<dbReference type="SMART" id="SM00563">
    <property type="entry name" value="PlsC"/>
    <property type="match status" value="1"/>
</dbReference>
<feature type="compositionally biased region" description="Basic and acidic residues" evidence="1">
    <location>
        <begin position="725"/>
        <end position="748"/>
    </location>
</feature>
<dbReference type="FunCoup" id="A0A3N4LS55">
    <property type="interactions" value="77"/>
</dbReference>
<dbReference type="CDD" id="cd07992">
    <property type="entry name" value="LPLAT_AAK14816-like"/>
    <property type="match status" value="1"/>
</dbReference>
<organism evidence="4 5">
    <name type="scientific">Terfezia boudieri ATCC MYA-4762</name>
    <dbReference type="NCBI Taxonomy" id="1051890"/>
    <lineage>
        <taxon>Eukaryota</taxon>
        <taxon>Fungi</taxon>
        <taxon>Dikarya</taxon>
        <taxon>Ascomycota</taxon>
        <taxon>Pezizomycotina</taxon>
        <taxon>Pezizomycetes</taxon>
        <taxon>Pezizales</taxon>
        <taxon>Pezizaceae</taxon>
        <taxon>Terfezia</taxon>
    </lineage>
</organism>
<gene>
    <name evidence="4" type="ORF">L211DRAFT_204556</name>
</gene>
<dbReference type="InterPro" id="IPR052744">
    <property type="entry name" value="GPAT/DAPAT"/>
</dbReference>
<dbReference type="EMBL" id="ML121543">
    <property type="protein sequence ID" value="RPB24062.1"/>
    <property type="molecule type" value="Genomic_DNA"/>
</dbReference>